<dbReference type="InterPro" id="IPR000719">
    <property type="entry name" value="Prot_kinase_dom"/>
</dbReference>
<keyword evidence="3 8" id="KW-0418">Kinase</keyword>
<dbReference type="InterPro" id="IPR006626">
    <property type="entry name" value="PbH1"/>
</dbReference>
<dbReference type="InterPro" id="IPR011050">
    <property type="entry name" value="Pectin_lyase_fold/virulence"/>
</dbReference>
<dbReference type="KEGG" id="lrs:PX52LOC_06598"/>
<sequence length="877" mass="94995">MPAPATVDEFLELIQKSGVVDEAKLTTYLNRQKEVGPLPTETNKCAGKLVRDAVLTYFQAEQLLQGKWKRFTIGKYKVLEKLGVGGMGQVFLCEHKLMRRRVAVKVLPASKGLDDASRERFYLEARAVAALDHPNIVRAYDIDQDEGLHFLVMEFVDGVNLQDIVKRGGGPLDPYRACHYIYGSALGLQYASQMGIIHRDIKPGNILVDRTGVVKILDMGLARFFNDEDDSLTKKYDENVLGTADYLAPEQAVDSHTVTIRADLYSLGGTFYYLLTGLPPFPEGSVAQKLLWHQTRDPKPIAQIRPEVPPEIIRVVEKLMMKDPDERYQTPAEVMAALQEFVQSPISPPSEKELPALSPAAMGGTANANRQVTNAPLAGGGPHGVSSSSTTEFRSPFAKSSSGPGSSRAKVVNTPTPSRQETVVAEAPVGVWDSLADDTSPREGAETQRTPKQKSAKKLPVSAPEPAAPLPLPPRRKQYLWAGIAAGVVAFLGIGYAIYRSASGDPVVPQNTQLDYRRLYVTQGKGPENAPTFKSVFEAMLAINKRPEFDEGKRKEGEGPTIVILDESHTESPFTLNASGKLRDLTIQADDVNKPVRWTAKPGTNSKRLLEIRSSRGLTIRGIVFDAENAVDFGLVVTNTQSAVRVEDVTVRGAKRSAIRFENVAGEAGKPITLNRVRVQLSPDGDGGIQFAAPEKSLGAGTILNSGITITNGRIEGPGNAGIVFDTPARDVEISRTRFYNLTHGVLVRQPFPADSPFRLTATNNTFHTIRDGAFFATQDLPPAGTDVNFSRNYFADVKGAGIANVPNAGALPKFKADDNVRDKNSGEGNLPAKPAVADNVTLASAPDDNTSFLRYPKSSPLASWGANKVAVGVPPE</sequence>
<dbReference type="Proteomes" id="UP000324974">
    <property type="component" value="Chromosome"/>
</dbReference>
<organism evidence="8 9">
    <name type="scientific">Limnoglobus roseus</name>
    <dbReference type="NCBI Taxonomy" id="2598579"/>
    <lineage>
        <taxon>Bacteria</taxon>
        <taxon>Pseudomonadati</taxon>
        <taxon>Planctomycetota</taxon>
        <taxon>Planctomycetia</taxon>
        <taxon>Gemmatales</taxon>
        <taxon>Gemmataceae</taxon>
        <taxon>Limnoglobus</taxon>
    </lineage>
</organism>
<dbReference type="Gene3D" id="2.160.20.10">
    <property type="entry name" value="Single-stranded right-handed beta-helix, Pectin lyase-like"/>
    <property type="match status" value="1"/>
</dbReference>
<evidence type="ECO:0000259" key="7">
    <source>
        <dbReference type="PROSITE" id="PS50011"/>
    </source>
</evidence>
<dbReference type="InterPro" id="IPR017441">
    <property type="entry name" value="Protein_kinase_ATP_BS"/>
</dbReference>
<name>A0A5C1AN26_9BACT</name>
<dbReference type="PROSITE" id="PS50011">
    <property type="entry name" value="PROTEIN_KINASE_DOM"/>
    <property type="match status" value="1"/>
</dbReference>
<dbReference type="CDD" id="cd14014">
    <property type="entry name" value="STKc_PknB_like"/>
    <property type="match status" value="1"/>
</dbReference>
<dbReference type="Gene3D" id="3.30.200.20">
    <property type="entry name" value="Phosphorylase Kinase, domain 1"/>
    <property type="match status" value="1"/>
</dbReference>
<dbReference type="SUPFAM" id="SSF56112">
    <property type="entry name" value="Protein kinase-like (PK-like)"/>
    <property type="match status" value="1"/>
</dbReference>
<evidence type="ECO:0000256" key="4">
    <source>
        <dbReference type="ARBA" id="ARBA00022840"/>
    </source>
</evidence>
<dbReference type="AlphaFoldDB" id="A0A5C1AN26"/>
<dbReference type="SMART" id="SM00220">
    <property type="entry name" value="S_TKc"/>
    <property type="match status" value="1"/>
</dbReference>
<feature type="region of interest" description="Disordered" evidence="6">
    <location>
        <begin position="345"/>
        <end position="364"/>
    </location>
</feature>
<gene>
    <name evidence="8" type="ORF">PX52LOC_06598</name>
</gene>
<dbReference type="InterPro" id="IPR008271">
    <property type="entry name" value="Ser/Thr_kinase_AS"/>
</dbReference>
<dbReference type="PROSITE" id="PS00108">
    <property type="entry name" value="PROTEIN_KINASE_ST"/>
    <property type="match status" value="1"/>
</dbReference>
<dbReference type="InterPro" id="IPR011009">
    <property type="entry name" value="Kinase-like_dom_sf"/>
</dbReference>
<dbReference type="RefSeq" id="WP_149113904.1">
    <property type="nucleotide sequence ID" value="NZ_CP042425.1"/>
</dbReference>
<evidence type="ECO:0000256" key="2">
    <source>
        <dbReference type="ARBA" id="ARBA00022741"/>
    </source>
</evidence>
<evidence type="ECO:0000256" key="6">
    <source>
        <dbReference type="SAM" id="MobiDB-lite"/>
    </source>
</evidence>
<dbReference type="GO" id="GO:0004674">
    <property type="term" value="F:protein serine/threonine kinase activity"/>
    <property type="evidence" value="ECO:0007669"/>
    <property type="project" value="UniProtKB-KW"/>
</dbReference>
<keyword evidence="2 5" id="KW-0547">Nucleotide-binding</keyword>
<feature type="region of interest" description="Disordered" evidence="6">
    <location>
        <begin position="371"/>
        <end position="470"/>
    </location>
</feature>
<feature type="domain" description="Protein kinase" evidence="7">
    <location>
        <begin position="76"/>
        <end position="342"/>
    </location>
</feature>
<dbReference type="SUPFAM" id="SSF51126">
    <property type="entry name" value="Pectin lyase-like"/>
    <property type="match status" value="1"/>
</dbReference>
<accession>A0A5C1AN26</accession>
<dbReference type="Gene3D" id="1.10.510.10">
    <property type="entry name" value="Transferase(Phosphotransferase) domain 1"/>
    <property type="match status" value="1"/>
</dbReference>
<keyword evidence="1" id="KW-0808">Transferase</keyword>
<evidence type="ECO:0000256" key="3">
    <source>
        <dbReference type="ARBA" id="ARBA00022777"/>
    </source>
</evidence>
<dbReference type="PANTHER" id="PTHR43289">
    <property type="entry name" value="MITOGEN-ACTIVATED PROTEIN KINASE KINASE KINASE 20-RELATED"/>
    <property type="match status" value="1"/>
</dbReference>
<keyword evidence="9" id="KW-1185">Reference proteome</keyword>
<dbReference type="Pfam" id="PF00069">
    <property type="entry name" value="Pkinase"/>
    <property type="match status" value="1"/>
</dbReference>
<dbReference type="EMBL" id="CP042425">
    <property type="protein sequence ID" value="QEL19523.1"/>
    <property type="molecule type" value="Genomic_DNA"/>
</dbReference>
<proteinExistence type="predicted"/>
<dbReference type="SMART" id="SM00710">
    <property type="entry name" value="PbH1"/>
    <property type="match status" value="6"/>
</dbReference>
<evidence type="ECO:0000313" key="8">
    <source>
        <dbReference type="EMBL" id="QEL19523.1"/>
    </source>
</evidence>
<keyword evidence="4 5" id="KW-0067">ATP-binding</keyword>
<reference evidence="9" key="1">
    <citation type="submission" date="2019-08" db="EMBL/GenBank/DDBJ databases">
        <title>Limnoglobus roseus gen. nov., sp. nov., a novel freshwater planctomycete with a giant genome from the family Gemmataceae.</title>
        <authorList>
            <person name="Kulichevskaya I.S."/>
            <person name="Naumoff D.G."/>
            <person name="Miroshnikov K."/>
            <person name="Ivanova A."/>
            <person name="Philippov D.A."/>
            <person name="Hakobyan A."/>
            <person name="Rijpstra I.C."/>
            <person name="Sinninghe Damste J.S."/>
            <person name="Liesack W."/>
            <person name="Dedysh S.N."/>
        </authorList>
    </citation>
    <scope>NUCLEOTIDE SEQUENCE [LARGE SCALE GENOMIC DNA]</scope>
    <source>
        <strain evidence="9">PX52</strain>
    </source>
</reference>
<evidence type="ECO:0000313" key="9">
    <source>
        <dbReference type="Proteomes" id="UP000324974"/>
    </source>
</evidence>
<feature type="compositionally biased region" description="Polar residues" evidence="6">
    <location>
        <begin position="385"/>
        <end position="405"/>
    </location>
</feature>
<protein>
    <submittedName>
        <fullName evidence="8">Serine/threonine protein kinase</fullName>
    </submittedName>
</protein>
<dbReference type="InterPro" id="IPR012334">
    <property type="entry name" value="Pectin_lyas_fold"/>
</dbReference>
<evidence type="ECO:0000256" key="1">
    <source>
        <dbReference type="ARBA" id="ARBA00022679"/>
    </source>
</evidence>
<feature type="binding site" evidence="5">
    <location>
        <position position="105"/>
    </location>
    <ligand>
        <name>ATP</name>
        <dbReference type="ChEBI" id="CHEBI:30616"/>
    </ligand>
</feature>
<dbReference type="InterPro" id="IPR039448">
    <property type="entry name" value="Beta_helix"/>
</dbReference>
<dbReference type="Pfam" id="PF13229">
    <property type="entry name" value="Beta_helix"/>
    <property type="match status" value="1"/>
</dbReference>
<dbReference type="GO" id="GO:0005524">
    <property type="term" value="F:ATP binding"/>
    <property type="evidence" value="ECO:0007669"/>
    <property type="project" value="UniProtKB-UniRule"/>
</dbReference>
<dbReference type="OrthoDB" id="239809at2"/>
<keyword evidence="8" id="KW-0723">Serine/threonine-protein kinase</keyword>
<dbReference type="PROSITE" id="PS00107">
    <property type="entry name" value="PROTEIN_KINASE_ATP"/>
    <property type="match status" value="1"/>
</dbReference>
<dbReference type="PANTHER" id="PTHR43289:SF6">
    <property type="entry name" value="SERINE_THREONINE-PROTEIN KINASE NEKL-3"/>
    <property type="match status" value="1"/>
</dbReference>
<evidence type="ECO:0000256" key="5">
    <source>
        <dbReference type="PROSITE-ProRule" id="PRU10141"/>
    </source>
</evidence>